<gene>
    <name evidence="1" type="ORF">J6TS1_25520</name>
</gene>
<comment type="caution">
    <text evidence="1">The sequence shown here is derived from an EMBL/GenBank/DDBJ whole genome shotgun (WGS) entry which is preliminary data.</text>
</comment>
<proteinExistence type="predicted"/>
<keyword evidence="2" id="KW-1185">Reference proteome</keyword>
<dbReference type="Proteomes" id="UP000680670">
    <property type="component" value="Unassembled WGS sequence"/>
</dbReference>
<name>A0ABQ4KZG7_SIMTE</name>
<evidence type="ECO:0000313" key="2">
    <source>
        <dbReference type="Proteomes" id="UP000680670"/>
    </source>
</evidence>
<organism evidence="1 2">
    <name type="scientific">Siminovitchia terrae</name>
    <name type="common">Bacillus terrae</name>
    <dbReference type="NCBI Taxonomy" id="1914933"/>
    <lineage>
        <taxon>Bacteria</taxon>
        <taxon>Bacillati</taxon>
        <taxon>Bacillota</taxon>
        <taxon>Bacilli</taxon>
        <taxon>Bacillales</taxon>
        <taxon>Bacillaceae</taxon>
        <taxon>Siminovitchia</taxon>
    </lineage>
</organism>
<evidence type="ECO:0000313" key="1">
    <source>
        <dbReference type="EMBL" id="GIN96682.1"/>
    </source>
</evidence>
<reference evidence="1 2" key="1">
    <citation type="submission" date="2021-03" db="EMBL/GenBank/DDBJ databases">
        <title>Antimicrobial resistance genes in bacteria isolated from Japanese honey, and their potential for conferring macrolide and lincosamide resistance in the American foulbrood pathogen Paenibacillus larvae.</title>
        <authorList>
            <person name="Okamoto M."/>
            <person name="Kumagai M."/>
            <person name="Kanamori H."/>
            <person name="Takamatsu D."/>
        </authorList>
    </citation>
    <scope>NUCLEOTIDE SEQUENCE [LARGE SCALE GENOMIC DNA]</scope>
    <source>
        <strain evidence="1 2">J6TS1</strain>
    </source>
</reference>
<protein>
    <submittedName>
        <fullName evidence="1">Uncharacterized protein</fullName>
    </submittedName>
</protein>
<accession>A0ABQ4KZG7</accession>
<dbReference type="EMBL" id="BORJ01000006">
    <property type="protein sequence ID" value="GIN96682.1"/>
    <property type="molecule type" value="Genomic_DNA"/>
</dbReference>
<sequence>MDDELYNIEYENELVDKFSKNPSLEEAKKLVIGNDEDAIYTVLEYWGDTNQNLSSFMKSYYNILSSQNIFLFKN</sequence>